<dbReference type="RefSeq" id="XP_001303936.1">
    <property type="nucleotide sequence ID" value="XM_001303935.1"/>
</dbReference>
<organism evidence="1 2">
    <name type="scientific">Trichomonas vaginalis (strain ATCC PRA-98 / G3)</name>
    <dbReference type="NCBI Taxonomy" id="412133"/>
    <lineage>
        <taxon>Eukaryota</taxon>
        <taxon>Metamonada</taxon>
        <taxon>Parabasalia</taxon>
        <taxon>Trichomonadida</taxon>
        <taxon>Trichomonadidae</taxon>
        <taxon>Trichomonas</taxon>
    </lineage>
</organism>
<evidence type="ECO:0000313" key="2">
    <source>
        <dbReference type="Proteomes" id="UP000001542"/>
    </source>
</evidence>
<dbReference type="Proteomes" id="UP000001542">
    <property type="component" value="Unassembled WGS sequence"/>
</dbReference>
<gene>
    <name evidence="1" type="ORF">TVAG_479140</name>
</gene>
<accession>A2FVQ4</accession>
<dbReference type="InParanoid" id="A2FVQ4"/>
<reference evidence="1" key="2">
    <citation type="journal article" date="2007" name="Science">
        <title>Draft genome sequence of the sexually transmitted pathogen Trichomonas vaginalis.</title>
        <authorList>
            <person name="Carlton J.M."/>
            <person name="Hirt R.P."/>
            <person name="Silva J.C."/>
            <person name="Delcher A.L."/>
            <person name="Schatz M."/>
            <person name="Zhao Q."/>
            <person name="Wortman J.R."/>
            <person name="Bidwell S.L."/>
            <person name="Alsmark U.C.M."/>
            <person name="Besteiro S."/>
            <person name="Sicheritz-Ponten T."/>
            <person name="Noel C.J."/>
            <person name="Dacks J.B."/>
            <person name="Foster P.G."/>
            <person name="Simillion C."/>
            <person name="Van de Peer Y."/>
            <person name="Miranda-Saavedra D."/>
            <person name="Barton G.J."/>
            <person name="Westrop G.D."/>
            <person name="Mueller S."/>
            <person name="Dessi D."/>
            <person name="Fiori P.L."/>
            <person name="Ren Q."/>
            <person name="Paulsen I."/>
            <person name="Zhang H."/>
            <person name="Bastida-Corcuera F.D."/>
            <person name="Simoes-Barbosa A."/>
            <person name="Brown M.T."/>
            <person name="Hayes R.D."/>
            <person name="Mukherjee M."/>
            <person name="Okumura C.Y."/>
            <person name="Schneider R."/>
            <person name="Smith A.J."/>
            <person name="Vanacova S."/>
            <person name="Villalvazo M."/>
            <person name="Haas B.J."/>
            <person name="Pertea M."/>
            <person name="Feldblyum T.V."/>
            <person name="Utterback T.R."/>
            <person name="Shu C.L."/>
            <person name="Osoegawa K."/>
            <person name="de Jong P.J."/>
            <person name="Hrdy I."/>
            <person name="Horvathova L."/>
            <person name="Zubacova Z."/>
            <person name="Dolezal P."/>
            <person name="Malik S.B."/>
            <person name="Logsdon J.M. Jr."/>
            <person name="Henze K."/>
            <person name="Gupta A."/>
            <person name="Wang C.C."/>
            <person name="Dunne R.L."/>
            <person name="Upcroft J.A."/>
            <person name="Upcroft P."/>
            <person name="White O."/>
            <person name="Salzberg S.L."/>
            <person name="Tang P."/>
            <person name="Chiu C.-H."/>
            <person name="Lee Y.-S."/>
            <person name="Embley T.M."/>
            <person name="Coombs G.H."/>
            <person name="Mottram J.C."/>
            <person name="Tachezy J."/>
            <person name="Fraser-Liggett C.M."/>
            <person name="Johnson P.J."/>
        </authorList>
    </citation>
    <scope>NUCLEOTIDE SEQUENCE [LARGE SCALE GENOMIC DNA]</scope>
    <source>
        <strain evidence="1">G3</strain>
    </source>
</reference>
<evidence type="ECO:0000313" key="1">
    <source>
        <dbReference type="EMBL" id="EAX91006.1"/>
    </source>
</evidence>
<reference evidence="1" key="1">
    <citation type="submission" date="2006-10" db="EMBL/GenBank/DDBJ databases">
        <authorList>
            <person name="Amadeo P."/>
            <person name="Zhao Q."/>
            <person name="Wortman J."/>
            <person name="Fraser-Liggett C."/>
            <person name="Carlton J."/>
        </authorList>
    </citation>
    <scope>NUCLEOTIDE SEQUENCE</scope>
    <source>
        <strain evidence="1">G3</strain>
    </source>
</reference>
<dbReference type="AlphaFoldDB" id="A2FVQ4"/>
<sequence length="192" mass="23025">MYLDKLPRWVISLKFFEGDSYWYYFKFNRKCLLIQYIRTQCPTWEGPQKALGRKFEIKDINSLDFSDFLYFNKFVKLNDDDLIFIAKCIIRQFIHDVDRHCGVLLRSDVVMYGYLFGGIIYRYAKYHDAGDDVIKYIETFAKCFRDKDEKILVCKFGQPGIYFNYRDGTHNKTPCRPDFPPLTIINEDPEFK</sequence>
<dbReference type="KEGG" id="tva:4748698"/>
<dbReference type="VEuPathDB" id="TrichDB:TVAG_479140"/>
<keyword evidence="2" id="KW-1185">Reference proteome</keyword>
<name>A2FVQ4_TRIV3</name>
<proteinExistence type="predicted"/>
<protein>
    <submittedName>
        <fullName evidence="1">Uncharacterized protein</fullName>
    </submittedName>
</protein>
<dbReference type="EMBL" id="DS114065">
    <property type="protein sequence ID" value="EAX91006.1"/>
    <property type="molecule type" value="Genomic_DNA"/>
</dbReference>
<dbReference type="VEuPathDB" id="TrichDB:TVAGG3_0156750"/>